<keyword evidence="3" id="KW-1185">Reference proteome</keyword>
<evidence type="ECO:0000313" key="2">
    <source>
        <dbReference type="EMBL" id="AFZ70075.1"/>
    </source>
</evidence>
<keyword evidence="1" id="KW-0378">Hydrolase</keyword>
<evidence type="ECO:0008006" key="4">
    <source>
        <dbReference type="Google" id="ProtNLM"/>
    </source>
</evidence>
<dbReference type="Proteomes" id="UP000010469">
    <property type="component" value="Chromosome"/>
</dbReference>
<dbReference type="STRING" id="1056495.Calag_0295"/>
<dbReference type="Gene3D" id="3.10.270.10">
    <property type="entry name" value="Urate Oxidase"/>
    <property type="match status" value="1"/>
</dbReference>
<dbReference type="eggNOG" id="arCOG04301">
    <property type="taxonomic scope" value="Archaea"/>
</dbReference>
<dbReference type="PANTHER" id="PTHR36445">
    <property type="entry name" value="GTP CYCLOHYDROLASE MPTA"/>
    <property type="match status" value="1"/>
</dbReference>
<sequence>MNLLEIQDMKPNYTIPIKRVGFKGLWKRAYIESPLGVMPIDLEINAYVEIPEDKKGAHLSRNVEALPEDMEFPTKAKSIEYYLEKIHNSLLRLHSYAKTARVEAKTRYGVEIKFNDLSEMEPVDVLISVDGDLNHKRWSITVGLYGMTACPSAQSTISSIINSNTISPSHSQKVLLYGTIETEENYIIRIEDIARCLSNAFSAPSFTLLKRMQEANLVISAHKNPKFVEDVVRDAIGGLRCLTESLPENTVIKAEAISLESIHPHNVYAYSEGIKSSLPALNCKKLCNNL</sequence>
<proteinExistence type="predicted"/>
<accession>L0AAL1</accession>
<dbReference type="GO" id="GO:0003934">
    <property type="term" value="F:GTP cyclohydrolase I activity"/>
    <property type="evidence" value="ECO:0007669"/>
    <property type="project" value="InterPro"/>
</dbReference>
<evidence type="ECO:0000313" key="3">
    <source>
        <dbReference type="Proteomes" id="UP000010469"/>
    </source>
</evidence>
<name>L0AAL1_CALLD</name>
<dbReference type="KEGG" id="clg:Calag_0295"/>
<dbReference type="AlphaFoldDB" id="L0AAL1"/>
<dbReference type="PANTHER" id="PTHR36445:SF1">
    <property type="entry name" value="GTP CYCLOHYDROLASE MPTA"/>
    <property type="match status" value="1"/>
</dbReference>
<dbReference type="InParanoid" id="L0AAL1"/>
<dbReference type="EMBL" id="CP003378">
    <property type="protein sequence ID" value="AFZ70075.1"/>
    <property type="molecule type" value="Genomic_DNA"/>
</dbReference>
<dbReference type="Pfam" id="PF02649">
    <property type="entry name" value="GCHY-1"/>
    <property type="match status" value="1"/>
</dbReference>
<gene>
    <name evidence="2" type="ordered locus">Calag_0295</name>
</gene>
<dbReference type="InterPro" id="IPR003801">
    <property type="entry name" value="GTP_cyclohydrolase_FolE2/MptA"/>
</dbReference>
<protein>
    <recommendedName>
        <fullName evidence="4">GTP cyclohydrolase IV</fullName>
    </recommendedName>
</protein>
<organism evidence="2 3">
    <name type="scientific">Caldisphaera lagunensis (strain DSM 15908 / JCM 11604 / ANMR 0165 / IC-154)</name>
    <dbReference type="NCBI Taxonomy" id="1056495"/>
    <lineage>
        <taxon>Archaea</taxon>
        <taxon>Thermoproteota</taxon>
        <taxon>Thermoprotei</taxon>
        <taxon>Acidilobales</taxon>
        <taxon>Caldisphaeraceae</taxon>
        <taxon>Caldisphaera</taxon>
    </lineage>
</organism>
<evidence type="ECO:0000256" key="1">
    <source>
        <dbReference type="ARBA" id="ARBA00022801"/>
    </source>
</evidence>
<reference evidence="3" key="1">
    <citation type="submission" date="2012-03" db="EMBL/GenBank/DDBJ databases">
        <title>Complete genome of Caldisphaera lagunensis DSM 15908.</title>
        <authorList>
            <person name="Lucas S."/>
            <person name="Copeland A."/>
            <person name="Lapidus A."/>
            <person name="Glavina del Rio T."/>
            <person name="Dalin E."/>
            <person name="Tice H."/>
            <person name="Bruce D."/>
            <person name="Goodwin L."/>
            <person name="Pitluck S."/>
            <person name="Peters L."/>
            <person name="Mikhailova N."/>
            <person name="Teshima H."/>
            <person name="Kyrpides N."/>
            <person name="Mavromatis K."/>
            <person name="Ivanova N."/>
            <person name="Brettin T."/>
            <person name="Detter J.C."/>
            <person name="Han C."/>
            <person name="Larimer F."/>
            <person name="Land M."/>
            <person name="Hauser L."/>
            <person name="Markowitz V."/>
            <person name="Cheng J.-F."/>
            <person name="Hugenholtz P."/>
            <person name="Woyke T."/>
            <person name="Wu D."/>
            <person name="Spring S."/>
            <person name="Schroeder M."/>
            <person name="Brambilla E."/>
            <person name="Klenk H.-P."/>
            <person name="Eisen J.A."/>
        </authorList>
    </citation>
    <scope>NUCLEOTIDE SEQUENCE [LARGE SCALE GENOMIC DNA]</scope>
    <source>
        <strain evidence="3">DSM 15908 / JCM 11604 / IC-154</strain>
    </source>
</reference>
<dbReference type="HOGENOM" id="CLU_062816_1_0_2"/>